<evidence type="ECO:0000256" key="5">
    <source>
        <dbReference type="ARBA" id="ARBA00022842"/>
    </source>
</evidence>
<dbReference type="PANTHER" id="PTHR42648:SF11">
    <property type="entry name" value="TRANSPOSON TY4-P GAG-POL POLYPROTEIN"/>
    <property type="match status" value="1"/>
</dbReference>
<evidence type="ECO:0000256" key="1">
    <source>
        <dbReference type="ARBA" id="ARBA00022722"/>
    </source>
</evidence>
<dbReference type="InterPro" id="IPR039537">
    <property type="entry name" value="Retrotran_Ty1/copia-like"/>
</dbReference>
<evidence type="ECO:0000256" key="3">
    <source>
        <dbReference type="ARBA" id="ARBA00022759"/>
    </source>
</evidence>
<keyword evidence="4" id="KW-0378">Hydrolase</keyword>
<sequence length="431" mass="51846">MPADVWLAIKNANANAGTLFWRIWLRVWLPSMFRKHVKEGLKNKGIYYGKISKNFINAKDINDLRKYIRRLEQGFYRNIGRDERRAVNQIGTYKWKQNQAQQFRKKRREYLSQFSKINKPIQFVNFTKKTQKVLRNINLCNDYYVNSGNFLLKDLIKKYFKNKFSTFYYYWANKILIAFCDLFFEYCNKQAGGVLSLFYNLKKGIHGEELKNKAPKNLKTFFRWLKKDERWLKIKNKIKEIKKQHPRYEVKEIGLLQMDAKYFVPSKFPVDKKYYVYDFIDEKTRLALGYVYDKLSINNAIAAVKKVISDFKNIFGIKITRIRTDNGSEFINNYRNNQKITVKETNFTQFLTDKNIFHQTTPVRSPQSNGKIERFHQNYTKLFVFEEKILNAVSLQNKLNDYYYFYNFERVHKSLNFQTPFNFLNSLSLIK</sequence>
<dbReference type="InterPro" id="IPR036397">
    <property type="entry name" value="RNaseH_sf"/>
</dbReference>
<dbReference type="RefSeq" id="WP_277939385.1">
    <property type="nucleotide sequence ID" value="NZ_CP096246.1"/>
</dbReference>
<dbReference type="GO" id="GO:0015074">
    <property type="term" value="P:DNA integration"/>
    <property type="evidence" value="ECO:0007669"/>
    <property type="project" value="UniProtKB-KW"/>
</dbReference>
<dbReference type="InterPro" id="IPR012337">
    <property type="entry name" value="RNaseH-like_sf"/>
</dbReference>
<keyword evidence="2" id="KW-0479">Metal-binding</keyword>
<keyword evidence="10" id="KW-1185">Reference proteome</keyword>
<dbReference type="GO" id="GO:0003676">
    <property type="term" value="F:nucleic acid binding"/>
    <property type="evidence" value="ECO:0007669"/>
    <property type="project" value="InterPro"/>
</dbReference>
<dbReference type="Pfam" id="PF00665">
    <property type="entry name" value="rve"/>
    <property type="match status" value="1"/>
</dbReference>
<keyword evidence="6" id="KW-0229">DNA integration</keyword>
<dbReference type="GO" id="GO:0004519">
    <property type="term" value="F:endonuclease activity"/>
    <property type="evidence" value="ECO:0007669"/>
    <property type="project" value="UniProtKB-KW"/>
</dbReference>
<keyword evidence="1" id="KW-0540">Nuclease</keyword>
<dbReference type="Proteomes" id="UP001214629">
    <property type="component" value="Chromosome"/>
</dbReference>
<gene>
    <name evidence="9" type="ORF">M0C40_04465</name>
</gene>
<dbReference type="GO" id="GO:0016787">
    <property type="term" value="F:hydrolase activity"/>
    <property type="evidence" value="ECO:0007669"/>
    <property type="project" value="UniProtKB-KW"/>
</dbReference>
<protein>
    <submittedName>
        <fullName evidence="9">DDE-type integrase/transposase/recombinase</fullName>
    </submittedName>
</protein>
<organism evidence="9 10">
    <name type="scientific">Spiroplasma citri</name>
    <dbReference type="NCBI Taxonomy" id="2133"/>
    <lineage>
        <taxon>Bacteria</taxon>
        <taxon>Bacillati</taxon>
        <taxon>Mycoplasmatota</taxon>
        <taxon>Mollicutes</taxon>
        <taxon>Entomoplasmatales</taxon>
        <taxon>Spiroplasmataceae</taxon>
        <taxon>Spiroplasma</taxon>
    </lineage>
</organism>
<dbReference type="PROSITE" id="PS50994">
    <property type="entry name" value="INTEGRASE"/>
    <property type="match status" value="1"/>
</dbReference>
<reference evidence="9 10" key="1">
    <citation type="submission" date="2022-04" db="EMBL/GenBank/DDBJ databases">
        <title>Whole genome of Spiroplasma citri.</title>
        <authorList>
            <person name="Khanchezar A."/>
            <person name="Izadpanah K."/>
            <person name="Taghavi M."/>
            <person name="Ghorbani A."/>
            <person name="Beven L."/>
        </authorList>
    </citation>
    <scope>NUCLEOTIDE SEQUENCE [LARGE SCALE GENOMIC DNA]</scope>
    <source>
        <strain evidence="9 10">D4</strain>
    </source>
</reference>
<dbReference type="EMBL" id="CP096246">
    <property type="protein sequence ID" value="WFG97257.1"/>
    <property type="molecule type" value="Genomic_DNA"/>
</dbReference>
<dbReference type="InterPro" id="IPR001584">
    <property type="entry name" value="Integrase_cat-core"/>
</dbReference>
<evidence type="ECO:0000313" key="9">
    <source>
        <dbReference type="EMBL" id="WFG97257.1"/>
    </source>
</evidence>
<dbReference type="SUPFAM" id="SSF53098">
    <property type="entry name" value="Ribonuclease H-like"/>
    <property type="match status" value="1"/>
</dbReference>
<evidence type="ECO:0000256" key="2">
    <source>
        <dbReference type="ARBA" id="ARBA00022723"/>
    </source>
</evidence>
<evidence type="ECO:0000256" key="4">
    <source>
        <dbReference type="ARBA" id="ARBA00022801"/>
    </source>
</evidence>
<dbReference type="GO" id="GO:0006310">
    <property type="term" value="P:DNA recombination"/>
    <property type="evidence" value="ECO:0007669"/>
    <property type="project" value="UniProtKB-KW"/>
</dbReference>
<name>A0AAX3T1I0_SPICI</name>
<evidence type="ECO:0000256" key="7">
    <source>
        <dbReference type="ARBA" id="ARBA00023172"/>
    </source>
</evidence>
<dbReference type="PANTHER" id="PTHR42648">
    <property type="entry name" value="TRANSPOSASE, PUTATIVE-RELATED"/>
    <property type="match status" value="1"/>
</dbReference>
<dbReference type="GO" id="GO:0046872">
    <property type="term" value="F:metal ion binding"/>
    <property type="evidence" value="ECO:0007669"/>
    <property type="project" value="UniProtKB-KW"/>
</dbReference>
<evidence type="ECO:0000313" key="10">
    <source>
        <dbReference type="Proteomes" id="UP001214629"/>
    </source>
</evidence>
<dbReference type="Gene3D" id="3.30.420.10">
    <property type="entry name" value="Ribonuclease H-like superfamily/Ribonuclease H"/>
    <property type="match status" value="1"/>
</dbReference>
<evidence type="ECO:0000259" key="8">
    <source>
        <dbReference type="PROSITE" id="PS50994"/>
    </source>
</evidence>
<keyword evidence="7" id="KW-0233">DNA recombination</keyword>
<keyword evidence="5" id="KW-0460">Magnesium</keyword>
<feature type="domain" description="Integrase catalytic" evidence="8">
    <location>
        <begin position="242"/>
        <end position="428"/>
    </location>
</feature>
<evidence type="ECO:0000256" key="6">
    <source>
        <dbReference type="ARBA" id="ARBA00022908"/>
    </source>
</evidence>
<dbReference type="AlphaFoldDB" id="A0AAX3T1I0"/>
<proteinExistence type="predicted"/>
<accession>A0AAX3T1I0</accession>
<keyword evidence="3" id="KW-0255">Endonuclease</keyword>